<sequence>MNLILLTLKTLLDKCLTWGWGNWLQVKNIAMEILDFYENYRTITNEKVSSAFNKLTLKQM</sequence>
<evidence type="ECO:0000313" key="2">
    <source>
        <dbReference type="EMBL" id="KAG2308063.1"/>
    </source>
</evidence>
<accession>A0A8X8ANU3</accession>
<evidence type="ECO:0000313" key="3">
    <source>
        <dbReference type="Proteomes" id="UP000886595"/>
    </source>
</evidence>
<dbReference type="EMBL" id="JAAMPC010000006">
    <property type="protein sequence ID" value="KAG2308063.1"/>
    <property type="molecule type" value="Genomic_DNA"/>
</dbReference>
<organism evidence="2 3">
    <name type="scientific">Brassica carinata</name>
    <name type="common">Ethiopian mustard</name>
    <name type="synonym">Abyssinian cabbage</name>
    <dbReference type="NCBI Taxonomy" id="52824"/>
    <lineage>
        <taxon>Eukaryota</taxon>
        <taxon>Viridiplantae</taxon>
        <taxon>Streptophyta</taxon>
        <taxon>Embryophyta</taxon>
        <taxon>Tracheophyta</taxon>
        <taxon>Spermatophyta</taxon>
        <taxon>Magnoliopsida</taxon>
        <taxon>eudicotyledons</taxon>
        <taxon>Gunneridae</taxon>
        <taxon>Pentapetalae</taxon>
        <taxon>rosids</taxon>
        <taxon>malvids</taxon>
        <taxon>Brassicales</taxon>
        <taxon>Brassicaceae</taxon>
        <taxon>Brassiceae</taxon>
        <taxon>Brassica</taxon>
    </lineage>
</organism>
<dbReference type="OrthoDB" id="10266018at2759"/>
<feature type="signal peptide" evidence="1">
    <location>
        <begin position="1"/>
        <end position="17"/>
    </location>
</feature>
<protein>
    <submittedName>
        <fullName evidence="2">Uncharacterized protein</fullName>
    </submittedName>
</protein>
<keyword evidence="1" id="KW-0732">Signal</keyword>
<name>A0A8X8ANU3_BRACI</name>
<evidence type="ECO:0000256" key="1">
    <source>
        <dbReference type="SAM" id="SignalP"/>
    </source>
</evidence>
<dbReference type="AlphaFoldDB" id="A0A8X8ANU3"/>
<reference evidence="2 3" key="1">
    <citation type="submission" date="2020-02" db="EMBL/GenBank/DDBJ databases">
        <authorList>
            <person name="Ma Q."/>
            <person name="Huang Y."/>
            <person name="Song X."/>
            <person name="Pei D."/>
        </authorList>
    </citation>
    <scope>NUCLEOTIDE SEQUENCE [LARGE SCALE GENOMIC DNA]</scope>
    <source>
        <strain evidence="2">Sxm20200214</strain>
        <tissue evidence="2">Leaf</tissue>
    </source>
</reference>
<comment type="caution">
    <text evidence="2">The sequence shown here is derived from an EMBL/GenBank/DDBJ whole genome shotgun (WGS) entry which is preliminary data.</text>
</comment>
<proteinExistence type="predicted"/>
<feature type="chain" id="PRO_5036479183" evidence="1">
    <location>
        <begin position="18"/>
        <end position="60"/>
    </location>
</feature>
<keyword evidence="3" id="KW-1185">Reference proteome</keyword>
<gene>
    <name evidence="2" type="ORF">Bca52824_027811</name>
</gene>
<dbReference type="Proteomes" id="UP000886595">
    <property type="component" value="Unassembled WGS sequence"/>
</dbReference>